<feature type="region of interest" description="Disordered" evidence="1">
    <location>
        <begin position="1"/>
        <end position="39"/>
    </location>
</feature>
<evidence type="ECO:0000313" key="5">
    <source>
        <dbReference type="Proteomes" id="UP000311713"/>
    </source>
</evidence>
<dbReference type="PANTHER" id="PTHR40763">
    <property type="entry name" value="MEMBRANE PROTEIN-RELATED"/>
    <property type="match status" value="1"/>
</dbReference>
<dbReference type="PANTHER" id="PTHR40763:SF4">
    <property type="entry name" value="DUF1707 DOMAIN-CONTAINING PROTEIN"/>
    <property type="match status" value="1"/>
</dbReference>
<evidence type="ECO:0000259" key="2">
    <source>
        <dbReference type="Pfam" id="PF08044"/>
    </source>
</evidence>
<reference evidence="4 5" key="1">
    <citation type="submission" date="2019-06" db="EMBL/GenBank/DDBJ databases">
        <title>Draft genome of Streptomyces sedi sp. JCM16909.</title>
        <authorList>
            <person name="Klykleung N."/>
            <person name="Tanasupawat S."/>
            <person name="Kudo T."/>
            <person name="Yuki M."/>
            <person name="Ohkuma M."/>
        </authorList>
    </citation>
    <scope>NUCLEOTIDE SEQUENCE [LARGE SCALE GENOMIC DNA]</scope>
    <source>
        <strain evidence="4 5">JCM 16909</strain>
    </source>
</reference>
<dbReference type="InterPro" id="IPR024425">
    <property type="entry name" value="LiaF-like_C"/>
</dbReference>
<dbReference type="AlphaFoldDB" id="A0A5C4VBR7"/>
<feature type="domain" description="DUF1707" evidence="2">
    <location>
        <begin position="32"/>
        <end position="84"/>
    </location>
</feature>
<feature type="region of interest" description="Disordered" evidence="1">
    <location>
        <begin position="81"/>
        <end position="115"/>
    </location>
</feature>
<protein>
    <submittedName>
        <fullName evidence="4">DUF1707 domain-containing protein</fullName>
    </submittedName>
</protein>
<dbReference type="Pfam" id="PF08044">
    <property type="entry name" value="DUF1707"/>
    <property type="match status" value="1"/>
</dbReference>
<dbReference type="OrthoDB" id="4772576at2"/>
<dbReference type="Proteomes" id="UP000311713">
    <property type="component" value="Unassembled WGS sequence"/>
</dbReference>
<comment type="caution">
    <text evidence="4">The sequence shown here is derived from an EMBL/GenBank/DDBJ whole genome shotgun (WGS) entry which is preliminary data.</text>
</comment>
<dbReference type="EMBL" id="VDGT01000003">
    <property type="protein sequence ID" value="TNM32995.1"/>
    <property type="molecule type" value="Genomic_DNA"/>
</dbReference>
<gene>
    <name evidence="4" type="ORF">FH715_05385</name>
</gene>
<dbReference type="Pfam" id="PF09922">
    <property type="entry name" value="LiaF-like_C"/>
    <property type="match status" value="1"/>
</dbReference>
<sequence length="243" mass="25167">MEKSAEPDPLVPAPAAGAPSPAPVTAHGPGAVRASDADRDRIADILREALAEGRLEPEEHAERLDALYRSKTLGELEPLIGDLPAGQRSQPPGPVAPGPGAGPGRGRDMSFGGHKHGGIRVAGAKNVVAVFSSANRAGTWRVGSKVNAVAVFGYVELDLTEALFEQQHVTINATSVFGGVEIRVPENVTLRSNGSGVMGGFEVREREATDLRAPVITVQGAAVVGSVEVKAVDGKRLRDLGNG</sequence>
<accession>A0A5C4VBR7</accession>
<keyword evidence="5" id="KW-1185">Reference proteome</keyword>
<organism evidence="4 5">
    <name type="scientific">Streptomyces sedi</name>
    <dbReference type="NCBI Taxonomy" id="555059"/>
    <lineage>
        <taxon>Bacteria</taxon>
        <taxon>Bacillati</taxon>
        <taxon>Actinomycetota</taxon>
        <taxon>Actinomycetes</taxon>
        <taxon>Kitasatosporales</taxon>
        <taxon>Streptomycetaceae</taxon>
        <taxon>Streptomyces</taxon>
    </lineage>
</organism>
<name>A0A5C4VBR7_9ACTN</name>
<evidence type="ECO:0000313" key="4">
    <source>
        <dbReference type="EMBL" id="TNM32995.1"/>
    </source>
</evidence>
<feature type="compositionally biased region" description="Low complexity" evidence="1">
    <location>
        <begin position="13"/>
        <end position="34"/>
    </location>
</feature>
<evidence type="ECO:0000259" key="3">
    <source>
        <dbReference type="Pfam" id="PF09922"/>
    </source>
</evidence>
<dbReference type="InterPro" id="IPR012551">
    <property type="entry name" value="DUF1707_SHOCT-like"/>
</dbReference>
<evidence type="ECO:0000256" key="1">
    <source>
        <dbReference type="SAM" id="MobiDB-lite"/>
    </source>
</evidence>
<feature type="domain" description="Cell wall-active antibiotics response LiaF-like C-terminal" evidence="3">
    <location>
        <begin position="140"/>
        <end position="219"/>
    </location>
</feature>
<proteinExistence type="predicted"/>